<name>A0A9Q0I040_9POAL</name>
<comment type="caution">
    <text evidence="2">The sequence shown here is derived from an EMBL/GenBank/DDBJ whole genome shotgun (WGS) entry which is preliminary data.</text>
</comment>
<proteinExistence type="predicted"/>
<feature type="coiled-coil region" evidence="1">
    <location>
        <begin position="112"/>
        <end position="185"/>
    </location>
</feature>
<accession>A0A9Q0I040</accession>
<organism evidence="2 3">
    <name type="scientific">Rhynchospora breviuscula</name>
    <dbReference type="NCBI Taxonomy" id="2022672"/>
    <lineage>
        <taxon>Eukaryota</taxon>
        <taxon>Viridiplantae</taxon>
        <taxon>Streptophyta</taxon>
        <taxon>Embryophyta</taxon>
        <taxon>Tracheophyta</taxon>
        <taxon>Spermatophyta</taxon>
        <taxon>Magnoliopsida</taxon>
        <taxon>Liliopsida</taxon>
        <taxon>Poales</taxon>
        <taxon>Cyperaceae</taxon>
        <taxon>Cyperoideae</taxon>
        <taxon>Rhynchosporeae</taxon>
        <taxon>Rhynchospora</taxon>
    </lineage>
</organism>
<evidence type="ECO:0000256" key="1">
    <source>
        <dbReference type="SAM" id="Coils"/>
    </source>
</evidence>
<dbReference type="EMBL" id="JAMQYH010000001">
    <property type="protein sequence ID" value="KAJ1703798.1"/>
    <property type="molecule type" value="Genomic_DNA"/>
</dbReference>
<dbReference type="Proteomes" id="UP001151287">
    <property type="component" value="Unassembled WGS sequence"/>
</dbReference>
<evidence type="ECO:0000313" key="3">
    <source>
        <dbReference type="Proteomes" id="UP001151287"/>
    </source>
</evidence>
<keyword evidence="3" id="KW-1185">Reference proteome</keyword>
<reference evidence="2" key="1">
    <citation type="journal article" date="2022" name="Cell">
        <title>Repeat-based holocentromeres influence genome architecture and karyotype evolution.</title>
        <authorList>
            <person name="Hofstatter P.G."/>
            <person name="Thangavel G."/>
            <person name="Lux T."/>
            <person name="Neumann P."/>
            <person name="Vondrak T."/>
            <person name="Novak P."/>
            <person name="Zhang M."/>
            <person name="Costa L."/>
            <person name="Castellani M."/>
            <person name="Scott A."/>
            <person name="Toegelov H."/>
            <person name="Fuchs J."/>
            <person name="Mata-Sucre Y."/>
            <person name="Dias Y."/>
            <person name="Vanzela A.L.L."/>
            <person name="Huettel B."/>
            <person name="Almeida C.C.S."/>
            <person name="Simkova H."/>
            <person name="Souza G."/>
            <person name="Pedrosa-Harand A."/>
            <person name="Macas J."/>
            <person name="Mayer K.F.X."/>
            <person name="Houben A."/>
            <person name="Marques A."/>
        </authorList>
    </citation>
    <scope>NUCLEOTIDE SEQUENCE</scope>
    <source>
        <strain evidence="2">RhyBre1mFocal</strain>
    </source>
</reference>
<keyword evidence="1" id="KW-0175">Coiled coil</keyword>
<sequence length="240" mass="27292">MQIEIAMEGSSAILLQISSLKDMLDQVHLTFTHTHSRTLISFLLHLLMWSQVNEEIEQNIQKTREIDSEIVKHSHVQKELLASECELTKLVSLSEFELCGLLQLSGTEAASLELLETKIKLLKSNLVEIKRRSSDKMDKFTDECAQFQATEIEDSKEMASLVEEKEALEKEMLNLELKINMLQNSTTDYIAEILDEILRACSVLEAELKHGVTKYKSVLEDINNLKIIFANTIGDQNSSH</sequence>
<dbReference type="OrthoDB" id="780314at2759"/>
<protein>
    <submittedName>
        <fullName evidence="2">Uncharacterized protein</fullName>
    </submittedName>
</protein>
<dbReference type="AlphaFoldDB" id="A0A9Q0I040"/>
<evidence type="ECO:0000313" key="2">
    <source>
        <dbReference type="EMBL" id="KAJ1703798.1"/>
    </source>
</evidence>
<gene>
    <name evidence="2" type="ORF">LUZ63_003577</name>
</gene>